<proteinExistence type="predicted"/>
<sequence>MTEAKIDSEGFPGIGRTRVNSDEENLKLLKKEIAMGTKEEDDDGDDDFSIWKIAVIVVCSLLAMNIIGVVVYCCVNKRKHDARDVAQELSSNAVKAEFFFIAGE</sequence>
<keyword evidence="1" id="KW-0812">Transmembrane</keyword>
<evidence type="ECO:0000256" key="1">
    <source>
        <dbReference type="SAM" id="Phobius"/>
    </source>
</evidence>
<keyword evidence="1" id="KW-1133">Transmembrane helix</keyword>
<organism evidence="2 3">
    <name type="scientific">Mya arenaria</name>
    <name type="common">Soft-shell clam</name>
    <dbReference type="NCBI Taxonomy" id="6604"/>
    <lineage>
        <taxon>Eukaryota</taxon>
        <taxon>Metazoa</taxon>
        <taxon>Spiralia</taxon>
        <taxon>Lophotrochozoa</taxon>
        <taxon>Mollusca</taxon>
        <taxon>Bivalvia</taxon>
        <taxon>Autobranchia</taxon>
        <taxon>Heteroconchia</taxon>
        <taxon>Euheterodonta</taxon>
        <taxon>Imparidentia</taxon>
        <taxon>Neoheterodontei</taxon>
        <taxon>Myida</taxon>
        <taxon>Myoidea</taxon>
        <taxon>Myidae</taxon>
        <taxon>Mya</taxon>
    </lineage>
</organism>
<evidence type="ECO:0000313" key="2">
    <source>
        <dbReference type="EMBL" id="WAR05480.1"/>
    </source>
</evidence>
<reference evidence="2" key="1">
    <citation type="submission" date="2022-11" db="EMBL/GenBank/DDBJ databases">
        <title>Centuries of genome instability and evolution in soft-shell clam transmissible cancer (bioRxiv).</title>
        <authorList>
            <person name="Hart S.F.M."/>
            <person name="Yonemitsu M.A."/>
            <person name="Giersch R.M."/>
            <person name="Beal B.F."/>
            <person name="Arriagada G."/>
            <person name="Davis B.W."/>
            <person name="Ostrander E.A."/>
            <person name="Goff S.P."/>
            <person name="Metzger M.J."/>
        </authorList>
    </citation>
    <scope>NUCLEOTIDE SEQUENCE</scope>
    <source>
        <strain evidence="2">MELC-2E11</strain>
        <tissue evidence="2">Siphon/mantle</tissue>
    </source>
</reference>
<accession>A0ABY7E623</accession>
<dbReference type="EMBL" id="CP111016">
    <property type="protein sequence ID" value="WAR05480.1"/>
    <property type="molecule type" value="Genomic_DNA"/>
</dbReference>
<evidence type="ECO:0000313" key="3">
    <source>
        <dbReference type="Proteomes" id="UP001164746"/>
    </source>
</evidence>
<keyword evidence="1" id="KW-0472">Membrane</keyword>
<protein>
    <submittedName>
        <fullName evidence="2">Uncharacterized protein</fullName>
    </submittedName>
</protein>
<feature type="transmembrane region" description="Helical" evidence="1">
    <location>
        <begin position="50"/>
        <end position="75"/>
    </location>
</feature>
<name>A0ABY7E623_MYAAR</name>
<gene>
    <name evidence="2" type="ORF">MAR_020849</name>
</gene>
<dbReference type="Proteomes" id="UP001164746">
    <property type="component" value="Chromosome 5"/>
</dbReference>
<keyword evidence="3" id="KW-1185">Reference proteome</keyword>